<gene>
    <name evidence="2" type="ORF">UFOVP257_40</name>
</gene>
<evidence type="ECO:0000256" key="1">
    <source>
        <dbReference type="SAM" id="MobiDB-lite"/>
    </source>
</evidence>
<feature type="compositionally biased region" description="Basic residues" evidence="1">
    <location>
        <begin position="223"/>
        <end position="233"/>
    </location>
</feature>
<protein>
    <submittedName>
        <fullName evidence="2">Uncharacterized protein</fullName>
    </submittedName>
</protein>
<reference evidence="2" key="1">
    <citation type="submission" date="2020-04" db="EMBL/GenBank/DDBJ databases">
        <authorList>
            <person name="Chiriac C."/>
            <person name="Salcher M."/>
            <person name="Ghai R."/>
            <person name="Kavagutti S V."/>
        </authorList>
    </citation>
    <scope>NUCLEOTIDE SEQUENCE</scope>
</reference>
<dbReference type="EMBL" id="LR796274">
    <property type="protein sequence ID" value="CAB4133059.1"/>
    <property type="molecule type" value="Genomic_DNA"/>
</dbReference>
<feature type="compositionally biased region" description="Basic and acidic residues" evidence="1">
    <location>
        <begin position="234"/>
        <end position="270"/>
    </location>
</feature>
<evidence type="ECO:0000313" key="2">
    <source>
        <dbReference type="EMBL" id="CAB4133059.1"/>
    </source>
</evidence>
<proteinExistence type="predicted"/>
<feature type="region of interest" description="Disordered" evidence="1">
    <location>
        <begin position="122"/>
        <end position="270"/>
    </location>
</feature>
<accession>A0A6J5LMT1</accession>
<sequence>MSNNIYDILKKMAGLESPQQKKSVISESKESKMCNECGMLEAKCKCDHSADKKADKKKDKGAIAEAVARVEATLTEKYKDMEESGLQAYLGNKKYGKEGMNALRKAGRDGASKEKMANIRAKHDKFDEDVSNEDMLSPKQKKIAKLSPPPDKIDGGDFAKLRAGKKTNEGEMTPKQKKFAKLAPPPDKITYADKIAGATKSKKVEEGFEDLEKYMKEKEGKTTHGKKTKTKTGLKHERDYDKEDNEKDTGEEKKGRGRPTKDKFAKKDKK</sequence>
<organism evidence="2">
    <name type="scientific">uncultured Caudovirales phage</name>
    <dbReference type="NCBI Taxonomy" id="2100421"/>
    <lineage>
        <taxon>Viruses</taxon>
        <taxon>Duplodnaviria</taxon>
        <taxon>Heunggongvirae</taxon>
        <taxon>Uroviricota</taxon>
        <taxon>Caudoviricetes</taxon>
        <taxon>Peduoviridae</taxon>
        <taxon>Maltschvirus</taxon>
        <taxon>Maltschvirus maltsch</taxon>
    </lineage>
</organism>
<name>A0A6J5LMT1_9CAUD</name>
<feature type="compositionally biased region" description="Basic and acidic residues" evidence="1">
    <location>
        <begin position="151"/>
        <end position="174"/>
    </location>
</feature>
<feature type="compositionally biased region" description="Basic and acidic residues" evidence="1">
    <location>
        <begin position="202"/>
        <end position="222"/>
    </location>
</feature>